<dbReference type="NCBIfam" id="TIGR01662">
    <property type="entry name" value="HAD-SF-IIIA"/>
    <property type="match status" value="1"/>
</dbReference>
<feature type="site" description="Stabilizes the phosphoryl group" evidence="9">
    <location>
        <position position="56"/>
    </location>
</feature>
<comment type="cofactor">
    <cofactor evidence="10">
        <name>Mg(2+)</name>
        <dbReference type="ChEBI" id="CHEBI:18420"/>
    </cofactor>
</comment>
<comment type="similarity">
    <text evidence="7">Belongs to the gmhB family.</text>
</comment>
<reference evidence="11 12" key="1">
    <citation type="journal article" date="2008" name="J. Bacteriol.">
        <title>'Candidatus Cloacamonas acidaminovorans': genome sequence reconstruction provides a first glimpse of a new bacterial division.</title>
        <authorList>
            <person name="Pelletier E."/>
            <person name="Kreimeyer A."/>
            <person name="Bocs S."/>
            <person name="Rouy Z."/>
            <person name="Gyapay G."/>
            <person name="Chouari R."/>
            <person name="Riviere D."/>
            <person name="Ganesan A."/>
            <person name="Daegelen P."/>
            <person name="Sghir A."/>
            <person name="Cohen G.N."/>
            <person name="Medigue C."/>
            <person name="Weissenbach J."/>
            <person name="Le Paslier D."/>
        </authorList>
    </citation>
    <scope>NUCLEOTIDE SEQUENCE [LARGE SCALE GENOMIC DNA]</scope>
    <source>
        <strain evidence="12">Evry</strain>
    </source>
</reference>
<gene>
    <name evidence="11" type="primary">gmbH</name>
    <name evidence="11" type="ordered locus">CLOAM1177</name>
</gene>
<keyword evidence="2 7" id="KW-0963">Cytoplasm</keyword>
<dbReference type="AlphaFoldDB" id="B0VI63"/>
<feature type="site" description="Contributes to substrate recognition" evidence="9">
    <location>
        <position position="113"/>
    </location>
</feature>
<feature type="binding site" evidence="10">
    <location>
        <position position="15"/>
    </location>
    <ligand>
        <name>Mg(2+)</name>
        <dbReference type="ChEBI" id="CHEBI:18420"/>
    </ligand>
</feature>
<evidence type="ECO:0000256" key="1">
    <source>
        <dbReference type="ARBA" id="ARBA00004496"/>
    </source>
</evidence>
<evidence type="ECO:0000256" key="10">
    <source>
        <dbReference type="PIRSR" id="PIRSR004682-4"/>
    </source>
</evidence>
<dbReference type="HOGENOM" id="CLU_085077_3_2_0"/>
<dbReference type="Pfam" id="PF13242">
    <property type="entry name" value="Hydrolase_like"/>
    <property type="match status" value="1"/>
</dbReference>
<dbReference type="InterPro" id="IPR006549">
    <property type="entry name" value="HAD-SF_hydro_IIIA"/>
</dbReference>
<keyword evidence="12" id="KW-1185">Reference proteome</keyword>
<dbReference type="PIRSF" id="PIRSF004682">
    <property type="entry name" value="GmhB"/>
    <property type="match status" value="1"/>
</dbReference>
<keyword evidence="4 7" id="KW-0378">Hydrolase</keyword>
<evidence type="ECO:0000256" key="3">
    <source>
        <dbReference type="ARBA" id="ARBA00022723"/>
    </source>
</evidence>
<dbReference type="InterPro" id="IPR036412">
    <property type="entry name" value="HAD-like_sf"/>
</dbReference>
<dbReference type="KEGG" id="caci:CLOAM1177"/>
<proteinExistence type="inferred from homology"/>
<evidence type="ECO:0000313" key="12">
    <source>
        <dbReference type="Proteomes" id="UP000002019"/>
    </source>
</evidence>
<dbReference type="EMBL" id="CU466930">
    <property type="protein sequence ID" value="CAO81039.1"/>
    <property type="molecule type" value="Genomic_DNA"/>
</dbReference>
<feature type="site" description="Stabilizes the phosphoryl group" evidence="9">
    <location>
        <position position="114"/>
    </location>
</feature>
<dbReference type="RefSeq" id="WP_015424897.1">
    <property type="nucleotide sequence ID" value="NC_020449.1"/>
</dbReference>
<dbReference type="GO" id="GO:0046872">
    <property type="term" value="F:metal ion binding"/>
    <property type="evidence" value="ECO:0007669"/>
    <property type="project" value="UniProtKB-KW"/>
</dbReference>
<dbReference type="Gene3D" id="3.40.50.1000">
    <property type="entry name" value="HAD superfamily/HAD-like"/>
    <property type="match status" value="1"/>
</dbReference>
<dbReference type="eggNOG" id="COG0241">
    <property type="taxonomic scope" value="Bacteria"/>
</dbReference>
<dbReference type="OrthoDB" id="9801899at2"/>
<dbReference type="PANTHER" id="PTHR42891:SF1">
    <property type="entry name" value="D-GLYCERO-BETA-D-MANNO-HEPTOSE-1,7-BISPHOSPHATE 7-PHOSPHATASE"/>
    <property type="match status" value="1"/>
</dbReference>
<dbReference type="GO" id="GO:0005737">
    <property type="term" value="C:cytoplasm"/>
    <property type="evidence" value="ECO:0007669"/>
    <property type="project" value="UniProtKB-SubCell"/>
</dbReference>
<evidence type="ECO:0000256" key="9">
    <source>
        <dbReference type="PIRSR" id="PIRSR004682-3"/>
    </source>
</evidence>
<evidence type="ECO:0000256" key="2">
    <source>
        <dbReference type="ARBA" id="ARBA00022490"/>
    </source>
</evidence>
<evidence type="ECO:0000256" key="7">
    <source>
        <dbReference type="PIRNR" id="PIRNR004682"/>
    </source>
</evidence>
<name>B0VI63_CLOAI</name>
<dbReference type="GO" id="GO:0016791">
    <property type="term" value="F:phosphatase activity"/>
    <property type="evidence" value="ECO:0007669"/>
    <property type="project" value="InterPro"/>
</dbReference>
<dbReference type="PANTHER" id="PTHR42891">
    <property type="entry name" value="D-GLYCERO-BETA-D-MANNO-HEPTOSE-1,7-BISPHOSPHATE 7-PHOSPHATASE"/>
    <property type="match status" value="1"/>
</dbReference>
<dbReference type="CDD" id="cd07503">
    <property type="entry name" value="HAD_HisB-N"/>
    <property type="match status" value="1"/>
</dbReference>
<dbReference type="SUPFAM" id="SSF56784">
    <property type="entry name" value="HAD-like"/>
    <property type="match status" value="1"/>
</dbReference>
<dbReference type="InterPro" id="IPR023214">
    <property type="entry name" value="HAD_sf"/>
</dbReference>
<organism evidence="11 12">
    <name type="scientific">Cloacimonas acidaminovorans (strain Evry)</name>
    <dbReference type="NCBI Taxonomy" id="459349"/>
    <lineage>
        <taxon>Bacteria</taxon>
        <taxon>Pseudomonadati</taxon>
        <taxon>Candidatus Cloacimonadota</taxon>
        <taxon>Candidatus Cloacimonadia</taxon>
        <taxon>Candidatus Cloacimonadales</taxon>
        <taxon>Candidatus Cloacimonadaceae</taxon>
        <taxon>Candidatus Cloacimonas</taxon>
    </lineage>
</organism>
<feature type="binding site" evidence="10">
    <location>
        <position position="139"/>
    </location>
    <ligand>
        <name>Mg(2+)</name>
        <dbReference type="ChEBI" id="CHEBI:18420"/>
    </ligand>
</feature>
<evidence type="ECO:0000256" key="4">
    <source>
        <dbReference type="ARBA" id="ARBA00022801"/>
    </source>
</evidence>
<evidence type="ECO:0000256" key="8">
    <source>
        <dbReference type="PIRSR" id="PIRSR004682-1"/>
    </source>
</evidence>
<evidence type="ECO:0000313" key="11">
    <source>
        <dbReference type="EMBL" id="CAO81039.1"/>
    </source>
</evidence>
<dbReference type="NCBIfam" id="TIGR01656">
    <property type="entry name" value="Histidinol-ppas"/>
    <property type="match status" value="1"/>
</dbReference>
<dbReference type="GO" id="GO:0005975">
    <property type="term" value="P:carbohydrate metabolic process"/>
    <property type="evidence" value="ECO:0007669"/>
    <property type="project" value="InterPro"/>
</dbReference>
<evidence type="ECO:0000256" key="6">
    <source>
        <dbReference type="ARBA" id="ARBA00031828"/>
    </source>
</evidence>
<dbReference type="InterPro" id="IPR004446">
    <property type="entry name" value="Heptose_bisP_phosphatase"/>
</dbReference>
<sequence>MTAKDIKRAIFLDRDGVISPDDFGYLSNPEEYHLYPYTIEALKIFKELNFLLFVVTNQSGIARGYFTIDDLEKVLAKMRSLLSAGGIELDGVYYSPYYKDGIVPPYNIDHIDRKPGIGMFKKAYSEFHFQIEGSYMIGDRISDLGFGRNAHLKNILLLTGNGEKDFMKILETDDLRPDFVCENLLTAAKLIRDYKL</sequence>
<keyword evidence="5 7" id="KW-0119">Carbohydrate metabolism</keyword>
<feature type="active site" description="Proton donor" evidence="8">
    <location>
        <position position="15"/>
    </location>
</feature>
<dbReference type="EC" id="3.1.3.-" evidence="7"/>
<dbReference type="STRING" id="459349.CLOAM1177"/>
<evidence type="ECO:0000256" key="5">
    <source>
        <dbReference type="ARBA" id="ARBA00023277"/>
    </source>
</evidence>
<keyword evidence="3 10" id="KW-0479">Metal-binding</keyword>
<keyword evidence="10" id="KW-0460">Magnesium</keyword>
<feature type="active site" description="Proton donor" evidence="8">
    <location>
        <position position="13"/>
    </location>
</feature>
<dbReference type="Proteomes" id="UP000002019">
    <property type="component" value="Chromosome"/>
</dbReference>
<protein>
    <recommendedName>
        <fullName evidence="6 7">D,D-heptose 1,7-bisphosphate phosphatase</fullName>
        <ecNumber evidence="7">3.1.3.-</ecNumber>
    </recommendedName>
</protein>
<comment type="subcellular location">
    <subcellularLocation>
        <location evidence="1 7">Cytoplasm</location>
    </subcellularLocation>
</comment>
<feature type="binding site" evidence="10">
    <location>
        <position position="13"/>
    </location>
    <ligand>
        <name>Mg(2+)</name>
        <dbReference type="ChEBI" id="CHEBI:18420"/>
    </ligand>
</feature>
<dbReference type="InterPro" id="IPR006543">
    <property type="entry name" value="Histidinol-phos"/>
</dbReference>
<accession>B0VI63</accession>